<keyword evidence="3" id="KW-0732">Signal</keyword>
<feature type="signal peptide" evidence="3">
    <location>
        <begin position="1"/>
        <end position="20"/>
    </location>
</feature>
<evidence type="ECO:0000259" key="4">
    <source>
        <dbReference type="Pfam" id="PF15902"/>
    </source>
</evidence>
<evidence type="ECO:0000256" key="3">
    <source>
        <dbReference type="SAM" id="SignalP"/>
    </source>
</evidence>
<reference evidence="5 6" key="1">
    <citation type="submission" date="2020-05" db="EMBL/GenBank/DDBJ databases">
        <title>Complete genome sequence of Gemmatimonas greenlandica TET16.</title>
        <authorList>
            <person name="Zeng Y."/>
        </authorList>
    </citation>
    <scope>NUCLEOTIDE SEQUENCE [LARGE SCALE GENOMIC DNA]</scope>
    <source>
        <strain evidence="5 6">TET16</strain>
    </source>
</reference>
<organism evidence="5 6">
    <name type="scientific">Gemmatimonas groenlandica</name>
    <dbReference type="NCBI Taxonomy" id="2732249"/>
    <lineage>
        <taxon>Bacteria</taxon>
        <taxon>Pseudomonadati</taxon>
        <taxon>Gemmatimonadota</taxon>
        <taxon>Gemmatimonadia</taxon>
        <taxon>Gemmatimonadales</taxon>
        <taxon>Gemmatimonadaceae</taxon>
        <taxon>Gemmatimonas</taxon>
    </lineage>
</organism>
<dbReference type="EMBL" id="CP053085">
    <property type="protein sequence ID" value="QJR37714.1"/>
    <property type="molecule type" value="Genomic_DNA"/>
</dbReference>
<feature type="chain" id="PRO_5027055439" description="Sortilin N-terminal domain-containing protein" evidence="3">
    <location>
        <begin position="21"/>
        <end position="1013"/>
    </location>
</feature>
<dbReference type="Gene3D" id="2.130.10.10">
    <property type="entry name" value="YVTN repeat-like/Quinoprotein amine dehydrogenase"/>
    <property type="match status" value="5"/>
</dbReference>
<evidence type="ECO:0000313" key="5">
    <source>
        <dbReference type="EMBL" id="QJR37714.1"/>
    </source>
</evidence>
<sequence>MRSLFRFAAPTLLLAGTVGAQSPDAATLNGLRWRSIGPVNMAGRITDVEAHPSAPKTFYVAGATGGIWKTVNAGTSFVPLWEKGPIASMGDLAISPSNPNVIWAGTGEEDSRNSVAPGYGIYKSVDGGVTWQSMGLEKTQHIGRILVHPTNPDIVYVAALGALWATNPERGLYKTTDGGKTWTLSKFISDKVGFVDLAMDPRDPNVLYATSWERIRKAHFLKSGGPGSALWKSTDGGTTWKEITGGGFPSTTKGRINLAIAPSNPDMVYAMVEADSVRGAKPQRLLSGLYRSKDAGATWTWMSTVNNRPFYFSQIRIDPKNADRVYRMAVDFASSDDGGASWRAGMVGIHEDYHAMWIDPNDPEHFVVGGDAGIFQTWDKGGTYDAVNNMAMGQFYGISYDFQVPYRVCGGLQDNGTSCGLSRRAGAPLQMTDWFAIFAADGLQTAQDPFNPDFVYYESQGGNISRRNVASGEVLSVKARTVTRTQFGQQIERIRGTGTTPLTPEQTKRIADIRVLMKKELADPNVATRWNWNTPFILSRHDANVLYSGAEKLFKSVKKGEEPYAISPDLSSRDEARIRITTGFDIEGNPAVDATGGITRDATGAEENATIVTIAESPFKAGVLYVGTNDGKVWLTKNDGGAWEDLSARFTGVPPFAHVSKIEASPSDSATVYVAFDNHRDNDFAPYLFVSTDFGKTFRAISAGLKVGRPNTVYVVREDPVNGSLLYAGTELGVYASLDKGATWFTLDNNLPTVPVYDLQVHPRDRELIAGTHGRGVQILDVSPLQQFTSSALSSTAMLFKPTVALQYGERPVGSEPRAQRMWRGDRVPAGAAITYRLATPVTGGAPRITVLSAAGDTIARLLGTNSAGLNTVTWNLQATGAQMQGPNTGGRGGFGGGFGGGPQPSGNISDPGFPAGFNARPAEARGAADSTGTPENQAKALIAAQNRAPAAGGAGGFGGGGGGFGGQRPSFVETGDYRIVLELPGQPNASTQSLRVVRVSPDERAVLVPAKR</sequence>
<evidence type="ECO:0000256" key="1">
    <source>
        <dbReference type="ARBA" id="ARBA00022737"/>
    </source>
</evidence>
<evidence type="ECO:0000313" key="6">
    <source>
        <dbReference type="Proteomes" id="UP000500938"/>
    </source>
</evidence>
<dbReference type="SUPFAM" id="SSF110296">
    <property type="entry name" value="Oligoxyloglucan reducing end-specific cellobiohydrolase"/>
    <property type="match status" value="2"/>
</dbReference>
<keyword evidence="6" id="KW-1185">Reference proteome</keyword>
<gene>
    <name evidence="5" type="ORF">HKW67_20405</name>
</gene>
<dbReference type="CDD" id="cd15482">
    <property type="entry name" value="Sialidase_non-viral"/>
    <property type="match status" value="1"/>
</dbReference>
<dbReference type="InterPro" id="IPR031778">
    <property type="entry name" value="Sortilin_N"/>
</dbReference>
<feature type="domain" description="Sortilin N-terminal" evidence="4">
    <location>
        <begin position="121"/>
        <end position="244"/>
    </location>
</feature>
<dbReference type="KEGG" id="ggr:HKW67_20405"/>
<evidence type="ECO:0000256" key="2">
    <source>
        <dbReference type="SAM" id="MobiDB-lite"/>
    </source>
</evidence>
<dbReference type="InterPro" id="IPR052025">
    <property type="entry name" value="Xyloglucanase_GH74"/>
</dbReference>
<accession>A0A6M4IS27</accession>
<dbReference type="Proteomes" id="UP000500938">
    <property type="component" value="Chromosome"/>
</dbReference>
<dbReference type="PANTHER" id="PTHR43739:SF5">
    <property type="entry name" value="EXO-ALPHA-SIALIDASE"/>
    <property type="match status" value="1"/>
</dbReference>
<protein>
    <recommendedName>
        <fullName evidence="4">Sortilin N-terminal domain-containing protein</fullName>
    </recommendedName>
</protein>
<dbReference type="RefSeq" id="WP_171227149.1">
    <property type="nucleotide sequence ID" value="NZ_CP053085.1"/>
</dbReference>
<name>A0A6M4IS27_9BACT</name>
<dbReference type="InterPro" id="IPR015943">
    <property type="entry name" value="WD40/YVTN_repeat-like_dom_sf"/>
</dbReference>
<keyword evidence="1" id="KW-0677">Repeat</keyword>
<proteinExistence type="predicted"/>
<dbReference type="GO" id="GO:0010411">
    <property type="term" value="P:xyloglucan metabolic process"/>
    <property type="evidence" value="ECO:0007669"/>
    <property type="project" value="TreeGrafter"/>
</dbReference>
<dbReference type="AlphaFoldDB" id="A0A6M4IS27"/>
<feature type="compositionally biased region" description="Gly residues" evidence="2">
    <location>
        <begin position="888"/>
        <end position="904"/>
    </location>
</feature>
<dbReference type="PANTHER" id="PTHR43739">
    <property type="entry name" value="XYLOGLUCANASE (EUROFUNG)"/>
    <property type="match status" value="1"/>
</dbReference>
<feature type="region of interest" description="Disordered" evidence="2">
    <location>
        <begin position="882"/>
        <end position="936"/>
    </location>
</feature>
<dbReference type="Pfam" id="PF15902">
    <property type="entry name" value="Sortilin-Vps10"/>
    <property type="match status" value="1"/>
</dbReference>